<evidence type="ECO:0000256" key="2">
    <source>
        <dbReference type="SAM" id="SignalP"/>
    </source>
</evidence>
<accession>A0ABN7SXG8</accession>
<evidence type="ECO:0000313" key="5">
    <source>
        <dbReference type="Proteomes" id="UP001158576"/>
    </source>
</evidence>
<dbReference type="Pfam" id="PF00068">
    <property type="entry name" value="Phospholip_A2_1"/>
    <property type="match status" value="1"/>
</dbReference>
<proteinExistence type="inferred from homology"/>
<dbReference type="EMBL" id="OU015566">
    <property type="protein sequence ID" value="CAG5105566.1"/>
    <property type="molecule type" value="Genomic_DNA"/>
</dbReference>
<comment type="similarity">
    <text evidence="1">Belongs to the phospholipase A2 family.</text>
</comment>
<evidence type="ECO:0000259" key="3">
    <source>
        <dbReference type="SMART" id="SM00085"/>
    </source>
</evidence>
<protein>
    <submittedName>
        <fullName evidence="4">Oidioi.mRNA.OKI2018_I69.chr1.g2243.t1.cds</fullName>
    </submittedName>
</protein>
<sequence>MLTFALLSLAAAGRSRRQSPLPEYEADYPAFAARGRAAPVSALDDPMIAPDIARMGPAMERKYKNLEKMMTFMDTSSNNITKYWVYGCWCFQMGDYPMRQGIGAPQDNVDKTCKQQKECYKCAKKDFGQECVPEETGYRHKGAYDSVTGEAYIKCMDREGTCRRQICECDKALATRLVPASESEDGWNAAHHAFYGGFDSRSKCLRSLPGPGGNDVKVQCCGTGMDRLPYKFNADGSGKQCCGGKIYDSDIQECCRNDFVSSIGSC</sequence>
<feature type="signal peptide" evidence="2">
    <location>
        <begin position="1"/>
        <end position="17"/>
    </location>
</feature>
<dbReference type="SMART" id="SM00085">
    <property type="entry name" value="PA2c"/>
    <property type="match status" value="1"/>
</dbReference>
<dbReference type="InterPro" id="IPR036444">
    <property type="entry name" value="PLipase_A2_dom_sf"/>
</dbReference>
<organism evidence="4 5">
    <name type="scientific">Oikopleura dioica</name>
    <name type="common">Tunicate</name>
    <dbReference type="NCBI Taxonomy" id="34765"/>
    <lineage>
        <taxon>Eukaryota</taxon>
        <taxon>Metazoa</taxon>
        <taxon>Chordata</taxon>
        <taxon>Tunicata</taxon>
        <taxon>Appendicularia</taxon>
        <taxon>Copelata</taxon>
        <taxon>Oikopleuridae</taxon>
        <taxon>Oikopleura</taxon>
    </lineage>
</organism>
<keyword evidence="2" id="KW-0732">Signal</keyword>
<gene>
    <name evidence="4" type="ORF">OKIOD_LOCUS11008</name>
</gene>
<dbReference type="SUPFAM" id="SSF48619">
    <property type="entry name" value="Phospholipase A2, PLA2"/>
    <property type="match status" value="1"/>
</dbReference>
<dbReference type="Proteomes" id="UP001158576">
    <property type="component" value="Chromosome 1"/>
</dbReference>
<evidence type="ECO:0000256" key="1">
    <source>
        <dbReference type="RuleBase" id="RU003654"/>
    </source>
</evidence>
<dbReference type="InterPro" id="IPR016090">
    <property type="entry name" value="PLA2-like_dom"/>
</dbReference>
<feature type="domain" description="Phospholipase A2-like central" evidence="3">
    <location>
        <begin position="62"/>
        <end position="196"/>
    </location>
</feature>
<name>A0ABN7SXG8_OIKDI</name>
<keyword evidence="5" id="KW-1185">Reference proteome</keyword>
<evidence type="ECO:0000313" key="4">
    <source>
        <dbReference type="EMBL" id="CAG5105566.1"/>
    </source>
</evidence>
<dbReference type="Gene3D" id="1.20.90.10">
    <property type="entry name" value="Phospholipase A2 domain"/>
    <property type="match status" value="1"/>
</dbReference>
<feature type="chain" id="PRO_5045356264" evidence="2">
    <location>
        <begin position="18"/>
        <end position="266"/>
    </location>
</feature>
<reference evidence="4 5" key="1">
    <citation type="submission" date="2021-04" db="EMBL/GenBank/DDBJ databases">
        <authorList>
            <person name="Bliznina A."/>
        </authorList>
    </citation>
    <scope>NUCLEOTIDE SEQUENCE [LARGE SCALE GENOMIC DNA]</scope>
</reference>